<dbReference type="Proteomes" id="UP001239111">
    <property type="component" value="Chromosome 3"/>
</dbReference>
<keyword evidence="2" id="KW-1185">Reference proteome</keyword>
<evidence type="ECO:0000313" key="1">
    <source>
        <dbReference type="EMBL" id="KAJ8671482.1"/>
    </source>
</evidence>
<dbReference type="EMBL" id="CM056743">
    <property type="protein sequence ID" value="KAJ8671482.1"/>
    <property type="molecule type" value="Genomic_DNA"/>
</dbReference>
<protein>
    <submittedName>
        <fullName evidence="1">Uncharacterized protein</fullName>
    </submittedName>
</protein>
<gene>
    <name evidence="1" type="ORF">QAD02_002741</name>
</gene>
<evidence type="ECO:0000313" key="2">
    <source>
        <dbReference type="Proteomes" id="UP001239111"/>
    </source>
</evidence>
<name>A0ACC2NK56_9HYME</name>
<reference evidence="1" key="1">
    <citation type="submission" date="2023-04" db="EMBL/GenBank/DDBJ databases">
        <title>A chromosome-level genome assembly of the parasitoid wasp Eretmocerus hayati.</title>
        <authorList>
            <person name="Zhong Y."/>
            <person name="Liu S."/>
            <person name="Liu Y."/>
        </authorList>
    </citation>
    <scope>NUCLEOTIDE SEQUENCE</scope>
    <source>
        <strain evidence="1">ZJU_SS_LIU_2023</strain>
    </source>
</reference>
<sequence>MACNPGKFSTKQKFNKLLEEYLIKHRDDNNFALIPQKYDSVVQEVKESKVEKSKTPRDLRRLARYDVLVVSDREKLIQPLKKDDAAVSYYVTTEELFDIIDEIHQKTGHGGRNRMLHKSKIKYCNITRTAVMMYLSVCEDCQRKRPVTSKGHVSQTILSKTFASRGQVDLIDMQSKEIDGFLIVVELIFAISLVL</sequence>
<proteinExistence type="predicted"/>
<accession>A0ACC2NK56</accession>
<comment type="caution">
    <text evidence="1">The sequence shown here is derived from an EMBL/GenBank/DDBJ whole genome shotgun (WGS) entry which is preliminary data.</text>
</comment>
<organism evidence="1 2">
    <name type="scientific">Eretmocerus hayati</name>
    <dbReference type="NCBI Taxonomy" id="131215"/>
    <lineage>
        <taxon>Eukaryota</taxon>
        <taxon>Metazoa</taxon>
        <taxon>Ecdysozoa</taxon>
        <taxon>Arthropoda</taxon>
        <taxon>Hexapoda</taxon>
        <taxon>Insecta</taxon>
        <taxon>Pterygota</taxon>
        <taxon>Neoptera</taxon>
        <taxon>Endopterygota</taxon>
        <taxon>Hymenoptera</taxon>
        <taxon>Apocrita</taxon>
        <taxon>Proctotrupomorpha</taxon>
        <taxon>Chalcidoidea</taxon>
        <taxon>Aphelinidae</taxon>
        <taxon>Aphelininae</taxon>
        <taxon>Eretmocerus</taxon>
    </lineage>
</organism>